<reference evidence="1 2" key="1">
    <citation type="submission" date="2015-08" db="EMBL/GenBank/DDBJ databases">
        <title>Next Generation Sequencing and Analysis of the Genome of Puccinia sorghi L Schw, the Causal Agent of Maize Common Rust.</title>
        <authorList>
            <person name="Rochi L."/>
            <person name="Burguener G."/>
            <person name="Darino M."/>
            <person name="Turjanski A."/>
            <person name="Kreff E."/>
            <person name="Dieguez M.J."/>
            <person name="Sacco F."/>
        </authorList>
    </citation>
    <scope>NUCLEOTIDE SEQUENCE [LARGE SCALE GENOMIC DNA]</scope>
    <source>
        <strain evidence="1 2">RO10H11247</strain>
    </source>
</reference>
<dbReference type="STRING" id="27349.A0A0L6VIK6"/>
<dbReference type="AlphaFoldDB" id="A0A0L6VIK6"/>
<protein>
    <submittedName>
        <fullName evidence="1">Uncharacterized protein</fullName>
    </submittedName>
</protein>
<dbReference type="OrthoDB" id="360653at2759"/>
<dbReference type="Proteomes" id="UP000037035">
    <property type="component" value="Unassembled WGS sequence"/>
</dbReference>
<gene>
    <name evidence="1" type="ORF">VP01_1528g4</name>
</gene>
<comment type="caution">
    <text evidence="1">The sequence shown here is derived from an EMBL/GenBank/DDBJ whole genome shotgun (WGS) entry which is preliminary data.</text>
</comment>
<evidence type="ECO:0000313" key="1">
    <source>
        <dbReference type="EMBL" id="KNZ60621.1"/>
    </source>
</evidence>
<organism evidence="1 2">
    <name type="scientific">Puccinia sorghi</name>
    <dbReference type="NCBI Taxonomy" id="27349"/>
    <lineage>
        <taxon>Eukaryota</taxon>
        <taxon>Fungi</taxon>
        <taxon>Dikarya</taxon>
        <taxon>Basidiomycota</taxon>
        <taxon>Pucciniomycotina</taxon>
        <taxon>Pucciniomycetes</taxon>
        <taxon>Pucciniales</taxon>
        <taxon>Pucciniaceae</taxon>
        <taxon>Puccinia</taxon>
    </lineage>
</organism>
<evidence type="ECO:0000313" key="2">
    <source>
        <dbReference type="Proteomes" id="UP000037035"/>
    </source>
</evidence>
<sequence length="277" mass="30699">MTLKVVMFPGLKRVLRSKLEIIQQEILTAFVCAFATQFSTIPELEEMQCCLVDRGKEAFFSSTCSTSQSRQLTSRNLMDISIPLLVHIFLPTQSTRTDPDLFLPPRQGVWTDALESGSFWYSPLLNCLQGGEPWFPVTCLELSILVNVLRISTSSDDSGLLPSERKLSAYLKQVGNGPRSFHLSHASSHDSRLWCSKIGGCHLFTKFGTKSTMDGRYWPSIDVCSAWIDLPTLVPLRADRSSKGTSVRSLLGEEQGSARVVAEGICWALGETCKVSL</sequence>
<name>A0A0L6VIK6_9BASI</name>
<proteinExistence type="predicted"/>
<dbReference type="EMBL" id="LAVV01005875">
    <property type="protein sequence ID" value="KNZ60621.1"/>
    <property type="molecule type" value="Genomic_DNA"/>
</dbReference>
<accession>A0A0L6VIK6</accession>
<keyword evidence="2" id="KW-1185">Reference proteome</keyword>
<dbReference type="VEuPathDB" id="FungiDB:VP01_1528g4"/>